<name>A0A8C2NHI5_CAPHI</name>
<proteinExistence type="predicted"/>
<organism evidence="1">
    <name type="scientific">Capra hircus</name>
    <name type="common">Goat</name>
    <dbReference type="NCBI Taxonomy" id="9925"/>
    <lineage>
        <taxon>Eukaryota</taxon>
        <taxon>Metazoa</taxon>
        <taxon>Chordata</taxon>
        <taxon>Craniata</taxon>
        <taxon>Vertebrata</taxon>
        <taxon>Euteleostomi</taxon>
        <taxon>Mammalia</taxon>
        <taxon>Eutheria</taxon>
        <taxon>Laurasiatheria</taxon>
        <taxon>Artiodactyla</taxon>
        <taxon>Ruminantia</taxon>
        <taxon>Pecora</taxon>
        <taxon>Bovidae</taxon>
        <taxon>Caprinae</taxon>
        <taxon>Capra</taxon>
    </lineage>
</organism>
<protein>
    <recommendedName>
        <fullName evidence="2">EF-hand domain-containing protein</fullName>
    </recommendedName>
</protein>
<accession>A0A8C2NHI5</accession>
<evidence type="ECO:0008006" key="2">
    <source>
        <dbReference type="Google" id="ProtNLM"/>
    </source>
</evidence>
<sequence length="169" mass="19184">MVTLCWCGVASCGISGNSGRPGLEVGCLRSLHCFEATLDMDQKVLKRLVESISKSVNFKKSEIQCLIRIFHNVVGRGDMKLANAGLDRNTFQVILHSIFGMTDDVLMNRGKESWRLKWAKLTWQGCVCVCVCVYTHTHIYIYTHIFSFHQSLKFFNVKIINIILVVLLI</sequence>
<reference evidence="1" key="2">
    <citation type="submission" date="2025-08" db="UniProtKB">
        <authorList>
            <consortium name="Ensembl"/>
        </authorList>
    </citation>
    <scope>IDENTIFICATION</scope>
</reference>
<dbReference type="Ensembl" id="ENSCHIT00010002838.1">
    <property type="protein sequence ID" value="ENSCHIP00010002056.1"/>
    <property type="gene ID" value="ENSCHIG00010001520.1"/>
</dbReference>
<reference evidence="1" key="1">
    <citation type="submission" date="2019-03" db="EMBL/GenBank/DDBJ databases">
        <title>Genome sequencing and reference-guided assembly of Black Bengal Goat (Capra hircus).</title>
        <authorList>
            <person name="Siddiki A.Z."/>
            <person name="Baten A."/>
            <person name="Billah M."/>
            <person name="Alam M.A.U."/>
            <person name="Shawrob K.S.M."/>
            <person name="Saha S."/>
            <person name="Chowdhury M."/>
            <person name="Rahman A.H."/>
            <person name="Stear M."/>
            <person name="Miah G."/>
            <person name="Das G.B."/>
            <person name="Hossain M.M."/>
            <person name="Kumkum M."/>
            <person name="Islam M.S."/>
            <person name="Mollah A.M."/>
            <person name="Ahsan A."/>
            <person name="Tusar F."/>
            <person name="Khan M.K.I."/>
        </authorList>
    </citation>
    <scope>NUCLEOTIDE SEQUENCE [LARGE SCALE GENOMIC DNA]</scope>
</reference>
<dbReference type="AlphaFoldDB" id="A0A8C2NHI5"/>
<evidence type="ECO:0000313" key="1">
    <source>
        <dbReference type="Ensembl" id="ENSCHIP00010002056.1"/>
    </source>
</evidence>